<gene>
    <name evidence="8" type="ORF">ENO59_11515</name>
</gene>
<comment type="subcellular location">
    <subcellularLocation>
        <location evidence="1">Membrane</location>
    </subcellularLocation>
</comment>
<evidence type="ECO:0000256" key="3">
    <source>
        <dbReference type="ARBA" id="ARBA00022729"/>
    </source>
</evidence>
<keyword evidence="3" id="KW-0732">Signal</keyword>
<evidence type="ECO:0000256" key="4">
    <source>
        <dbReference type="ARBA" id="ARBA00023136"/>
    </source>
</evidence>
<dbReference type="PANTHER" id="PTHR12815:SF47">
    <property type="entry name" value="TRANSLOCATION AND ASSEMBLY MODULE SUBUNIT TAMA"/>
    <property type="match status" value="1"/>
</dbReference>
<dbReference type="Pfam" id="PF01103">
    <property type="entry name" value="Omp85"/>
    <property type="match status" value="1"/>
</dbReference>
<feature type="domain" description="Bacterial surface antigen (D15)" evidence="6">
    <location>
        <begin position="650"/>
        <end position="838"/>
    </location>
</feature>
<evidence type="ECO:0000256" key="1">
    <source>
        <dbReference type="ARBA" id="ARBA00004370"/>
    </source>
</evidence>
<evidence type="ECO:0000259" key="6">
    <source>
        <dbReference type="Pfam" id="PF01103"/>
    </source>
</evidence>
<feature type="domain" description="POTRA" evidence="7">
    <location>
        <begin position="64"/>
        <end position="179"/>
    </location>
</feature>
<organism evidence="8">
    <name type="scientific">Rhodothermus marinus</name>
    <name type="common">Rhodothermus obamensis</name>
    <dbReference type="NCBI Taxonomy" id="29549"/>
    <lineage>
        <taxon>Bacteria</taxon>
        <taxon>Pseudomonadati</taxon>
        <taxon>Rhodothermota</taxon>
        <taxon>Rhodothermia</taxon>
        <taxon>Rhodothermales</taxon>
        <taxon>Rhodothermaceae</taxon>
        <taxon>Rhodothermus</taxon>
    </lineage>
</organism>
<dbReference type="EMBL" id="DSGB01000006">
    <property type="protein sequence ID" value="HER97113.1"/>
    <property type="molecule type" value="Genomic_DNA"/>
</dbReference>
<name>A0A7V2B2K0_RHOMR</name>
<accession>A0A7V2B2K0</accession>
<dbReference type="Gene3D" id="3.10.20.310">
    <property type="entry name" value="membrane protein fhac"/>
    <property type="match status" value="2"/>
</dbReference>
<dbReference type="Gene3D" id="2.40.160.50">
    <property type="entry name" value="membrane protein fhac: a member of the omp85/tpsb transporter family"/>
    <property type="match status" value="1"/>
</dbReference>
<dbReference type="InterPro" id="IPR010827">
    <property type="entry name" value="BamA/TamA_POTRA"/>
</dbReference>
<evidence type="ECO:0000256" key="5">
    <source>
        <dbReference type="ARBA" id="ARBA00023237"/>
    </source>
</evidence>
<reference evidence="8" key="1">
    <citation type="journal article" date="2020" name="mSystems">
        <title>Genome- and Community-Level Interaction Insights into Carbon Utilization and Element Cycling Functions of Hydrothermarchaeota in Hydrothermal Sediment.</title>
        <authorList>
            <person name="Zhou Z."/>
            <person name="Liu Y."/>
            <person name="Xu W."/>
            <person name="Pan J."/>
            <person name="Luo Z.H."/>
            <person name="Li M."/>
        </authorList>
    </citation>
    <scope>NUCLEOTIDE SEQUENCE [LARGE SCALE GENOMIC DNA]</scope>
    <source>
        <strain evidence="8">SpSt-143</strain>
    </source>
</reference>
<dbReference type="InterPro" id="IPR000184">
    <property type="entry name" value="Bac_surfAg_D15"/>
</dbReference>
<evidence type="ECO:0000256" key="2">
    <source>
        <dbReference type="ARBA" id="ARBA00022692"/>
    </source>
</evidence>
<dbReference type="AlphaFoldDB" id="A0A7V2B2K0"/>
<evidence type="ECO:0000313" key="8">
    <source>
        <dbReference type="EMBL" id="HER97113.1"/>
    </source>
</evidence>
<comment type="caution">
    <text evidence="8">The sequence shown here is derived from an EMBL/GenBank/DDBJ whole genome shotgun (WGS) entry which is preliminary data.</text>
</comment>
<proteinExistence type="predicted"/>
<keyword evidence="4" id="KW-0472">Membrane</keyword>
<sequence length="838" mass="94753">MAGLSYGRRRFLLRGRIDGASTPVGHPASPCLRYVLVLVLFSWGLLGSFPTWGQTQQQIFLPWRVHDVRLEGNRAFSDETLRLYVRTTANREFLGIPGLTWWLWLYELGASGRLGGALSRALMASGEPPAYHDTALVAADLERLTLFYHQEGFPQARVEAQYDTLRPGLLRITFRIHEGPPTFLRQITYAGLEHLTPIEQRTLMQRSALRHRPVDPQQLLHRRAQAQRYSELTLLEERRHLMEFLWNAGFAAVTRDSIRAIVIPARPDSFDLILQASTGPRYRLGDLYIEVDGPEPELHLDRDTLALPPIADSLAAGHAIITRRQESRLKSAFLIRMLRIQPGQWYSYAQLLNARRRLEATGLFTYVRFAPLWTDTTRLLGEAAPRLPLAITLTTRPRHRLRLETFMLQRSGPLTGTENELGTGVAATYENANLLGNAETFSLRTSGSIAGNFEEGLLTSAQIELTASLLYPYAITPFGGLERWLRLYDARTRLSLSWLTARRDALRLAIRGRGTARFRLELQHTAALTSLIDLIDISLSNPDTLSGFRAAFLDEVLRPIEDPVQRAQLLDDYTVPQINDALRYTLQAARLNPLLRDRGYIYELTFEAGALLSELLDRYVFTPGMHEGTLPGLPFFRQAASGNRLLYRPYVRLAVDLRQYRPLHQSTVLAWKLQAGWAQPLGQADVIPFDRRFYSGGASSIRGWSLRGLGPGRVRFADNVDGANLLGGEIKLELSGELRQRMLHRVLAADWIGAVFTDVGNVWLGPRNPGPDAGRFRFNRFYRELAWSGGLGLRLAWEYLIVRLDLAYRIHDPARTGTVLLPDGLHRPMLHFGIGHTF</sequence>
<protein>
    <submittedName>
        <fullName evidence="8">Outer membrane protein assembly factor</fullName>
    </submittedName>
</protein>
<dbReference type="InterPro" id="IPR039910">
    <property type="entry name" value="D15-like"/>
</dbReference>
<keyword evidence="5" id="KW-0998">Cell outer membrane</keyword>
<dbReference type="PANTHER" id="PTHR12815">
    <property type="entry name" value="SORTING AND ASSEMBLY MACHINERY SAMM50 PROTEIN FAMILY MEMBER"/>
    <property type="match status" value="1"/>
</dbReference>
<keyword evidence="2" id="KW-0812">Transmembrane</keyword>
<dbReference type="GO" id="GO:0019867">
    <property type="term" value="C:outer membrane"/>
    <property type="evidence" value="ECO:0007669"/>
    <property type="project" value="InterPro"/>
</dbReference>
<evidence type="ECO:0000259" key="7">
    <source>
        <dbReference type="Pfam" id="PF07244"/>
    </source>
</evidence>
<dbReference type="Pfam" id="PF07244">
    <property type="entry name" value="POTRA"/>
    <property type="match status" value="1"/>
</dbReference>